<dbReference type="Proteomes" id="UP001161139">
    <property type="component" value="Unassembled WGS sequence"/>
</dbReference>
<protein>
    <submittedName>
        <fullName evidence="2">Uncharacterized protein</fullName>
    </submittedName>
</protein>
<evidence type="ECO:0000313" key="2">
    <source>
        <dbReference type="EMBL" id="MDH0686953.1"/>
    </source>
</evidence>
<accession>A0ABD4XW91</accession>
<dbReference type="RefSeq" id="WP_279648959.1">
    <property type="nucleotide sequence ID" value="NZ_JAOCDG010000003.1"/>
</dbReference>
<evidence type="ECO:0000313" key="3">
    <source>
        <dbReference type="Proteomes" id="UP001161139"/>
    </source>
</evidence>
<feature type="region of interest" description="Disordered" evidence="1">
    <location>
        <begin position="50"/>
        <end position="77"/>
    </location>
</feature>
<sequence>MSGNDNFFDDLPVSTRRDKSDDAETAAPSGMDDFVLPPSAEALNVDELLAGLTPPPVEQVEPQASAAATTPSEPAPQADVLNMDLVELPAESFAQSQPSVPPLEPVRDIDGFGGGLSIADADPLTHGSTADAAMGASAAVAPEQEKADSFFQKHKAKIVLVVLLAVVAGWNYHKKQKAAELEASRAAISQPVAPYEAAIQQMQQGDQNISHLDPNSALPFDMQEPAADVAAPAVDPFGGAEDPFGSTSTPEVAQPAIDPVQQQPEAPQQTAAAPVEAVEPPVTPAAEPVPVVSAPQDLQPVVDELKAKVASLEKERDDWKARALKAEGSGKPTQTAQAQKPAAAPRKEPVRTQQARVVSSRPAAQPAQPKAPVTSKPEVQWLGSFMVGNAWHAHAIIAGSVYELSPGQRIAGLRVDSVTATGVKINGHEFR</sequence>
<gene>
    <name evidence="2" type="ORF">N5D09_02490</name>
</gene>
<dbReference type="EMBL" id="JAOCDG010000003">
    <property type="protein sequence ID" value="MDH0686953.1"/>
    <property type="molecule type" value="Genomic_DNA"/>
</dbReference>
<organism evidence="2 3">
    <name type="scientific">Stutzerimonas stutzeri</name>
    <name type="common">Pseudomonas stutzeri</name>
    <dbReference type="NCBI Taxonomy" id="316"/>
    <lineage>
        <taxon>Bacteria</taxon>
        <taxon>Pseudomonadati</taxon>
        <taxon>Pseudomonadota</taxon>
        <taxon>Gammaproteobacteria</taxon>
        <taxon>Pseudomonadales</taxon>
        <taxon>Pseudomonadaceae</taxon>
        <taxon>Stutzerimonas</taxon>
    </lineage>
</organism>
<comment type="caution">
    <text evidence="2">The sequence shown here is derived from an EMBL/GenBank/DDBJ whole genome shotgun (WGS) entry which is preliminary data.</text>
</comment>
<feature type="region of interest" description="Disordered" evidence="1">
    <location>
        <begin position="232"/>
        <end position="252"/>
    </location>
</feature>
<dbReference type="AlphaFoldDB" id="A0ABD4XW91"/>
<proteinExistence type="predicted"/>
<feature type="region of interest" description="Disordered" evidence="1">
    <location>
        <begin position="325"/>
        <end position="375"/>
    </location>
</feature>
<feature type="compositionally biased region" description="Low complexity" evidence="1">
    <location>
        <begin position="362"/>
        <end position="372"/>
    </location>
</feature>
<reference evidence="2" key="1">
    <citation type="submission" date="2022-09" db="EMBL/GenBank/DDBJ databases">
        <title>Intensive care unit water sources are persistently colonized with multi-drug resistant bacteria and are the site of extensive horizontal gene transfer of antibiotic resistance genes.</title>
        <authorList>
            <person name="Diorio-Toth L."/>
        </authorList>
    </citation>
    <scope>NUCLEOTIDE SEQUENCE</scope>
    <source>
        <strain evidence="2">GD03864</strain>
    </source>
</reference>
<evidence type="ECO:0000256" key="1">
    <source>
        <dbReference type="SAM" id="MobiDB-lite"/>
    </source>
</evidence>
<feature type="region of interest" description="Disordered" evidence="1">
    <location>
        <begin position="1"/>
        <end position="37"/>
    </location>
</feature>
<feature type="compositionally biased region" description="Low complexity" evidence="1">
    <location>
        <begin position="61"/>
        <end position="77"/>
    </location>
</feature>
<name>A0ABD4XW91_STUST</name>
<feature type="compositionally biased region" description="Low complexity" evidence="1">
    <location>
        <begin position="331"/>
        <end position="344"/>
    </location>
</feature>